<evidence type="ECO:0000259" key="1">
    <source>
        <dbReference type="PROSITE" id="PS50164"/>
    </source>
</evidence>
<name>A0A160I917_9HYPO</name>
<dbReference type="RefSeq" id="YP_009254019.1">
    <property type="nucleotide sequence ID" value="NC_030206.1"/>
</dbReference>
<dbReference type="AlphaFoldDB" id="A0A160I917"/>
<dbReference type="CDD" id="cd10445">
    <property type="entry name" value="GIY-YIG_bI1_like"/>
    <property type="match status" value="1"/>
</dbReference>
<dbReference type="EMBL" id="KU666552">
    <property type="protein sequence ID" value="ANC62705.1"/>
    <property type="molecule type" value="Genomic_DNA"/>
</dbReference>
<dbReference type="SMART" id="SM00465">
    <property type="entry name" value="GIYc"/>
    <property type="match status" value="1"/>
</dbReference>
<dbReference type="SUPFAM" id="SSF82771">
    <property type="entry name" value="GIY-YIG endonuclease"/>
    <property type="match status" value="1"/>
</dbReference>
<gene>
    <name evidence="2" type="primary">orf342</name>
</gene>
<keyword evidence="2" id="KW-0496">Mitochondrion</keyword>
<dbReference type="InterPro" id="IPR035901">
    <property type="entry name" value="GIY-YIG_endonuc_sf"/>
</dbReference>
<dbReference type="GeneID" id="27910810"/>
<dbReference type="Pfam" id="PF01541">
    <property type="entry name" value="GIY-YIG"/>
    <property type="match status" value="1"/>
</dbReference>
<evidence type="ECO:0000313" key="2">
    <source>
        <dbReference type="EMBL" id="ANC62705.1"/>
    </source>
</evidence>
<organism evidence="2">
    <name type="scientific">Hypomyces aurantius</name>
    <dbReference type="NCBI Taxonomy" id="29852"/>
    <lineage>
        <taxon>Eukaryota</taxon>
        <taxon>Fungi</taxon>
        <taxon>Dikarya</taxon>
        <taxon>Ascomycota</taxon>
        <taxon>Pezizomycotina</taxon>
        <taxon>Sordariomycetes</taxon>
        <taxon>Hypocreomycetidae</taxon>
        <taxon>Hypocreales</taxon>
        <taxon>Hypocreaceae</taxon>
        <taxon>Hypomyces</taxon>
    </lineage>
</organism>
<dbReference type="GO" id="GO:0004519">
    <property type="term" value="F:endonuclease activity"/>
    <property type="evidence" value="ECO:0007669"/>
    <property type="project" value="InterPro"/>
</dbReference>
<dbReference type="NCBIfam" id="TIGR01453">
    <property type="entry name" value="grpIintron_endo"/>
    <property type="match status" value="1"/>
</dbReference>
<reference evidence="2" key="1">
    <citation type="submission" date="2016-02" db="EMBL/GenBank/DDBJ databases">
        <authorList>
            <person name="Wen L."/>
            <person name="He K."/>
            <person name="Yang H."/>
        </authorList>
    </citation>
    <scope>NUCLEOTIDE SEQUENCE</scope>
</reference>
<feature type="domain" description="GIY-YIG" evidence="1">
    <location>
        <begin position="125"/>
        <end position="210"/>
    </location>
</feature>
<sequence length="342" mass="38721">MTINFIFKLFVSNAVNIRRDISILYNRIVILISSTYNDKSPSALVTKGLGIELEKGVLLSTNLRFNTKTIKFLSRISINNNSKFGSVYYYSTNNSDSPGNTVIVPAVVYTNAETQKEFILKENKGKSGIYRWINKINSNTYVGSGLNLSKRVGDYYKKSELIRNPRPIHAALLKHGHENFKLEILEYCRADELTTREQYYLDLLDPEYNILKTAYSLLGYKHSPENIEKFKLKKVSQEHKDLLSSVHTGKEVSQETRDKLSLATANFRKNNPLSHEALANITAKTAEREGVAVTLLNTQTDEELGFPTLTKAGEFLGVKRQAIRNAIKRGSLVQGLYRVSEK</sequence>
<dbReference type="Gene3D" id="3.40.1440.10">
    <property type="entry name" value="GIY-YIG endonuclease"/>
    <property type="match status" value="1"/>
</dbReference>
<geneLocation type="mitochondrion" evidence="2"/>
<dbReference type="SUPFAM" id="SSF64496">
    <property type="entry name" value="DNA-binding domain of intron-encoded endonucleases"/>
    <property type="match status" value="1"/>
</dbReference>
<dbReference type="InterPro" id="IPR000305">
    <property type="entry name" value="GIY-YIG_endonuc"/>
</dbReference>
<proteinExistence type="predicted"/>
<dbReference type="PROSITE" id="PS50164">
    <property type="entry name" value="GIY_YIG"/>
    <property type="match status" value="1"/>
</dbReference>
<dbReference type="InterPro" id="IPR006350">
    <property type="entry name" value="Intron_endoG1"/>
</dbReference>
<protein>
    <recommendedName>
        <fullName evidence="1">GIY-YIG domain-containing protein</fullName>
    </recommendedName>
</protein>
<accession>A0A160I917</accession>